<dbReference type="SUPFAM" id="SSF53756">
    <property type="entry name" value="UDP-Glycosyltransferase/glycogen phosphorylase"/>
    <property type="match status" value="1"/>
</dbReference>
<evidence type="ECO:0000313" key="1">
    <source>
        <dbReference type="EMBL" id="BCX80687.1"/>
    </source>
</evidence>
<keyword evidence="2" id="KW-1185">Reference proteome</keyword>
<reference evidence="2" key="1">
    <citation type="journal article" date="2024" name="Int. J. Syst. Evol. Microbiol.">
        <title>Methylomarinovum tepidoasis sp. nov., a moderately thermophilic methanotroph of the family Methylothermaceae isolated from a deep-sea hydrothermal field.</title>
        <authorList>
            <person name="Hirayama H."/>
            <person name="Takaki Y."/>
            <person name="Abe M."/>
            <person name="Miyazaki M."/>
            <person name="Uematsu K."/>
            <person name="Matsui Y."/>
            <person name="Takai K."/>
        </authorList>
    </citation>
    <scope>NUCLEOTIDE SEQUENCE [LARGE SCALE GENOMIC DNA]</scope>
    <source>
        <strain evidence="2">IT-9</strain>
    </source>
</reference>
<dbReference type="Pfam" id="PF13692">
    <property type="entry name" value="Glyco_trans_1_4"/>
    <property type="match status" value="1"/>
</dbReference>
<dbReference type="AlphaFoldDB" id="A0AAU9BXG8"/>
<organism evidence="1 2">
    <name type="scientific">Methylomarinovum caldicuralii</name>
    <dbReference type="NCBI Taxonomy" id="438856"/>
    <lineage>
        <taxon>Bacteria</taxon>
        <taxon>Pseudomonadati</taxon>
        <taxon>Pseudomonadota</taxon>
        <taxon>Gammaproteobacteria</taxon>
        <taxon>Methylococcales</taxon>
        <taxon>Methylothermaceae</taxon>
        <taxon>Methylomarinovum</taxon>
    </lineage>
</organism>
<dbReference type="Proteomes" id="UP001321825">
    <property type="component" value="Chromosome"/>
</dbReference>
<sequence length="411" mass="46556">MTKSKSILVVSPIPTHPSDSGNRSRLYHLLKKFQDEGFEVCLLFLDKGYGCDYRAMRGEWDGFYGKVYGKGFKGKLVYFSKRLLGDIAPGSLGFIDSLISRLPSHGKYDPLQIDAWYDSSIDEIVCKLKKENAFDVVLVEYVYLSKVLELFDDRVVKVIDAHDIFSNRHVCFQDRGKAPVFFYTSPEEEAKGFSRANLVLAIQDEDAEFISELSDVDVITVGHCPKMNAENPVGFLRAPPHRSLYVATNTVPNQDAMDFFLDNVWPRVLRCHPAVQLHVVGGICHYIRRRVDDDDNVHLHYLVNDLSSFYRDDYIVINPVRIGTGLKIKNIEALFMGKPLVTTSVGAQGLKRWINEAFLVADDAENFAIQLIKLLSDADACNALSKAALMFSSEYRREYEKSVNDLISRLT</sequence>
<evidence type="ECO:0000313" key="2">
    <source>
        <dbReference type="Proteomes" id="UP001321825"/>
    </source>
</evidence>
<protein>
    <submittedName>
        <fullName evidence="1">Polysaccharide biosynthesis protein PslH</fullName>
    </submittedName>
</protein>
<proteinExistence type="predicted"/>
<name>A0AAU9BXG8_9GAMM</name>
<accession>A0AAU9BXG8</accession>
<dbReference type="KEGG" id="mcau:MIT9_P0261"/>
<dbReference type="EMBL" id="AP024714">
    <property type="protein sequence ID" value="BCX80687.1"/>
    <property type="molecule type" value="Genomic_DNA"/>
</dbReference>
<dbReference type="Gene3D" id="3.40.50.2000">
    <property type="entry name" value="Glycogen Phosphorylase B"/>
    <property type="match status" value="1"/>
</dbReference>
<gene>
    <name evidence="1" type="ORF">MIT9_P0261</name>
</gene>